<dbReference type="Pfam" id="PF08541">
    <property type="entry name" value="ACP_syn_III_C"/>
    <property type="match status" value="1"/>
</dbReference>
<keyword evidence="1" id="KW-0808">Transferase</keyword>
<evidence type="ECO:0000259" key="3">
    <source>
        <dbReference type="Pfam" id="PF08541"/>
    </source>
</evidence>
<dbReference type="GO" id="GO:0044550">
    <property type="term" value="P:secondary metabolite biosynthetic process"/>
    <property type="evidence" value="ECO:0007669"/>
    <property type="project" value="TreeGrafter"/>
</dbReference>
<dbReference type="GO" id="GO:0006633">
    <property type="term" value="P:fatty acid biosynthetic process"/>
    <property type="evidence" value="ECO:0007669"/>
    <property type="project" value="InterPro"/>
</dbReference>
<dbReference type="AlphaFoldDB" id="A0A5M4AX37"/>
<accession>A0A5M4AX37</accession>
<dbReference type="InterPro" id="IPR013751">
    <property type="entry name" value="ACP_syn_III_N"/>
</dbReference>
<organism evidence="5 6">
    <name type="scientific">Prolixibacter bellariivorans</name>
    <dbReference type="NCBI Taxonomy" id="314319"/>
    <lineage>
        <taxon>Bacteria</taxon>
        <taxon>Pseudomonadati</taxon>
        <taxon>Bacteroidota</taxon>
        <taxon>Bacteroidia</taxon>
        <taxon>Marinilabiliales</taxon>
        <taxon>Prolixibacteraceae</taxon>
        <taxon>Prolixibacter</taxon>
    </lineage>
</organism>
<evidence type="ECO:0000256" key="1">
    <source>
        <dbReference type="ARBA" id="ARBA00022679"/>
    </source>
</evidence>
<feature type="domain" description="Beta-ketoacyl-[acyl-carrier-protein] synthase III N-terminal" evidence="4">
    <location>
        <begin position="132"/>
        <end position="197"/>
    </location>
</feature>
<dbReference type="SUPFAM" id="SSF53901">
    <property type="entry name" value="Thiolase-like"/>
    <property type="match status" value="1"/>
</dbReference>
<evidence type="ECO:0000313" key="6">
    <source>
        <dbReference type="Proteomes" id="UP000391834"/>
    </source>
</evidence>
<sequence length="359" mass="40045">MKKLYSIIKGSGCYIPEKRVLNEDFLNNEFYDSDGNKINTPNEEIIKKFEKITEIRERRYVTDDLKASDIAYFAAKDAIINSEIDKESLDYIIVAHNFGDVQSNNRKSDLVPSLAARVKSKLGIENPKTIAFDVPFGCPGWLMGMIQADYFLRSGDAKRALIIGAETLSRISDPHDRDSMIYSDGAGATILEAIESDVPVGILSHTSRSDTLNHAFLLWMGKSNNPDYQGDELFLKMHGRKLYEYALNTVPMVVKESLGKANIGLEDVDKVLIHQANAKMDDAILKRLFKLYKKVDIPQHIMPMTIAELGNSSVATIPTLLSLLFDNKLPDQKVTNGNVLVFASVGAGMNINSMVYKMP</sequence>
<evidence type="ECO:0000256" key="2">
    <source>
        <dbReference type="ARBA" id="ARBA00023315"/>
    </source>
</evidence>
<evidence type="ECO:0000313" key="5">
    <source>
        <dbReference type="EMBL" id="GET32017.1"/>
    </source>
</evidence>
<dbReference type="Proteomes" id="UP000391834">
    <property type="component" value="Unassembled WGS sequence"/>
</dbReference>
<gene>
    <name evidence="5" type="primary">fabH1_1</name>
    <name evidence="5" type="ORF">PbJCM13498_08800</name>
</gene>
<dbReference type="OrthoDB" id="5171393at2"/>
<dbReference type="RefSeq" id="WP_025863468.1">
    <property type="nucleotide sequence ID" value="NZ_BLAX01000001.1"/>
</dbReference>
<dbReference type="PANTHER" id="PTHR34069:SF3">
    <property type="entry name" value="ACYL-COA:ACYL-COA ALKYLTRANSFERASE"/>
    <property type="match status" value="1"/>
</dbReference>
<dbReference type="EMBL" id="BLAX01000001">
    <property type="protein sequence ID" value="GET32017.1"/>
    <property type="molecule type" value="Genomic_DNA"/>
</dbReference>
<reference evidence="5 6" key="1">
    <citation type="submission" date="2019-10" db="EMBL/GenBank/DDBJ databases">
        <title>Prolixibacter strains distinguished by the presence of nitrate reductase genes were adept at nitrate-dependent anaerobic corrosion of metallic iron and carbon steel.</title>
        <authorList>
            <person name="Iino T."/>
            <person name="Shono N."/>
            <person name="Ito K."/>
            <person name="Nakamura R."/>
            <person name="Sueoka K."/>
            <person name="Harayama S."/>
            <person name="Ohkuma M."/>
        </authorList>
    </citation>
    <scope>NUCLEOTIDE SEQUENCE [LARGE SCALE GENOMIC DNA]</scope>
    <source>
        <strain evidence="5 6">JCM 13498</strain>
    </source>
</reference>
<dbReference type="InterPro" id="IPR016039">
    <property type="entry name" value="Thiolase-like"/>
</dbReference>
<comment type="caution">
    <text evidence="5">The sequence shown here is derived from an EMBL/GenBank/DDBJ whole genome shotgun (WGS) entry which is preliminary data.</text>
</comment>
<dbReference type="Gene3D" id="3.40.47.10">
    <property type="match status" value="2"/>
</dbReference>
<feature type="domain" description="Beta-ketoacyl-[acyl-carrier-protein] synthase III C-terminal" evidence="3">
    <location>
        <begin position="259"/>
        <end position="357"/>
    </location>
</feature>
<name>A0A5M4AX37_9BACT</name>
<protein>
    <submittedName>
        <fullName evidence="5">3-oxoacyl-ACP synthase</fullName>
    </submittedName>
</protein>
<keyword evidence="6" id="KW-1185">Reference proteome</keyword>
<dbReference type="GO" id="GO:0004315">
    <property type="term" value="F:3-oxoacyl-[acyl-carrier-protein] synthase activity"/>
    <property type="evidence" value="ECO:0007669"/>
    <property type="project" value="InterPro"/>
</dbReference>
<dbReference type="CDD" id="cd00830">
    <property type="entry name" value="KAS_III"/>
    <property type="match status" value="1"/>
</dbReference>
<proteinExistence type="predicted"/>
<evidence type="ECO:0000259" key="4">
    <source>
        <dbReference type="Pfam" id="PF08545"/>
    </source>
</evidence>
<dbReference type="Pfam" id="PF08545">
    <property type="entry name" value="ACP_syn_III"/>
    <property type="match status" value="1"/>
</dbReference>
<dbReference type="PANTHER" id="PTHR34069">
    <property type="entry name" value="3-OXOACYL-[ACYL-CARRIER-PROTEIN] SYNTHASE 3"/>
    <property type="match status" value="1"/>
</dbReference>
<dbReference type="InterPro" id="IPR013747">
    <property type="entry name" value="ACP_syn_III_C"/>
</dbReference>
<keyword evidence="2" id="KW-0012">Acyltransferase</keyword>